<evidence type="ECO:0000256" key="6">
    <source>
        <dbReference type="ARBA" id="ARBA00022835"/>
    </source>
</evidence>
<keyword evidence="5" id="KW-0698">rRNA processing</keyword>
<evidence type="ECO:0000313" key="12">
    <source>
        <dbReference type="Proteomes" id="UP001651158"/>
    </source>
</evidence>
<dbReference type="Proteomes" id="UP001651158">
    <property type="component" value="Unassembled WGS sequence"/>
</dbReference>
<reference evidence="11 12" key="1">
    <citation type="journal article" date="2022" name="Front. Cell. Infect. Microbiol.">
        <title>The Genomes of Two Strains of Taenia crassiceps the Animal Model for the Study of Human Cysticercosis.</title>
        <authorList>
            <person name="Bobes R.J."/>
            <person name="Estrada K."/>
            <person name="Rios-Valencia D.G."/>
            <person name="Calderon-Gallegos A."/>
            <person name="de la Torre P."/>
            <person name="Carrero J.C."/>
            <person name="Sanchez-Flores A."/>
            <person name="Laclette J.P."/>
        </authorList>
    </citation>
    <scope>NUCLEOTIDE SEQUENCE [LARGE SCALE GENOMIC DNA]</scope>
    <source>
        <strain evidence="11">WFUcys</strain>
    </source>
</reference>
<dbReference type="PANTHER" id="PTHR11097:SF9">
    <property type="entry name" value="EXOSOME COMPLEX COMPONENT RRP43"/>
    <property type="match status" value="1"/>
</dbReference>
<comment type="caution">
    <text evidence="11">The sequence shown here is derived from an EMBL/GenBank/DDBJ whole genome shotgun (WGS) entry which is preliminary data.</text>
</comment>
<evidence type="ECO:0000256" key="2">
    <source>
        <dbReference type="ARBA" id="ARBA00004604"/>
    </source>
</evidence>
<feature type="domain" description="Exoribonuclease phosphorolytic" evidence="10">
    <location>
        <begin position="44"/>
        <end position="181"/>
    </location>
</feature>
<dbReference type="Gene3D" id="3.30.230.70">
    <property type="entry name" value="GHMP Kinase, N-terminal domain"/>
    <property type="match status" value="1"/>
</dbReference>
<dbReference type="EMBL" id="JAKROA010000004">
    <property type="protein sequence ID" value="KAL5108243.1"/>
    <property type="molecule type" value="Genomic_DNA"/>
</dbReference>
<accession>A0ABR4QEN1</accession>
<evidence type="ECO:0000256" key="9">
    <source>
        <dbReference type="ARBA" id="ARBA00030617"/>
    </source>
</evidence>
<comment type="subcellular location">
    <subcellularLocation>
        <location evidence="1">Cytoplasm</location>
    </subcellularLocation>
    <subcellularLocation>
        <location evidence="2">Nucleus</location>
        <location evidence="2">Nucleolus</location>
    </subcellularLocation>
</comment>
<evidence type="ECO:0000256" key="5">
    <source>
        <dbReference type="ARBA" id="ARBA00022552"/>
    </source>
</evidence>
<dbReference type="InterPro" id="IPR050590">
    <property type="entry name" value="Exosome_comp_Rrp42_subfam"/>
</dbReference>
<keyword evidence="7" id="KW-0694">RNA-binding</keyword>
<name>A0ABR4QEN1_9CEST</name>
<gene>
    <name evidence="11" type="ORF">TcWFU_010009</name>
</gene>
<dbReference type="InterPro" id="IPR001247">
    <property type="entry name" value="ExoRNase_PH_dom1"/>
</dbReference>
<organism evidence="11 12">
    <name type="scientific">Taenia crassiceps</name>
    <dbReference type="NCBI Taxonomy" id="6207"/>
    <lineage>
        <taxon>Eukaryota</taxon>
        <taxon>Metazoa</taxon>
        <taxon>Spiralia</taxon>
        <taxon>Lophotrochozoa</taxon>
        <taxon>Platyhelminthes</taxon>
        <taxon>Cestoda</taxon>
        <taxon>Eucestoda</taxon>
        <taxon>Cyclophyllidea</taxon>
        <taxon>Taeniidae</taxon>
        <taxon>Taenia</taxon>
    </lineage>
</organism>
<dbReference type="InterPro" id="IPR027408">
    <property type="entry name" value="PNPase/RNase_PH_dom_sf"/>
</dbReference>
<dbReference type="SUPFAM" id="SSF54211">
    <property type="entry name" value="Ribosomal protein S5 domain 2-like"/>
    <property type="match status" value="1"/>
</dbReference>
<evidence type="ECO:0000256" key="3">
    <source>
        <dbReference type="ARBA" id="ARBA00006678"/>
    </source>
</evidence>
<evidence type="ECO:0000313" key="11">
    <source>
        <dbReference type="EMBL" id="KAL5108243.1"/>
    </source>
</evidence>
<comment type="similarity">
    <text evidence="3">Belongs to the RNase PH family.</text>
</comment>
<protein>
    <recommendedName>
        <fullName evidence="9">Ribosomal RNA-processing protein 43</fullName>
    </recommendedName>
</protein>
<keyword evidence="12" id="KW-1185">Reference proteome</keyword>
<sequence length="326" mass="35007">MKTCRFAAAMNDLGLLKPVCLFEQFFDRKLRLNNVPYDGFAYFSCCTDVVGTAAGSAMVSVGATCVICGIKVKVLSSPNDVPSPFICNIEHMSLSQRGQRINPAPSKELQSLAVQLEWILVSVALPDVKSQLLIHSEGNGVDSSPPSGTYLLHIDIAIVLDDGCLLDACLAASVAALETASWPRLVAVRSPLQITGSALSALKMEFKEKTPGELVKLALSEWPVALSFALIPRAPPNASLEAIFQPSRSESLLWDTDASICRLVVDSRGRVVDFTMLGGLPSGLWRHLGVSDGSENTVGGLITQIVARATEYAPFVRQQMKAMTVD</sequence>
<evidence type="ECO:0000256" key="4">
    <source>
        <dbReference type="ARBA" id="ARBA00022490"/>
    </source>
</evidence>
<keyword evidence="6" id="KW-0271">Exosome</keyword>
<dbReference type="InterPro" id="IPR020568">
    <property type="entry name" value="Ribosomal_Su5_D2-typ_SF"/>
</dbReference>
<keyword evidence="8" id="KW-0539">Nucleus</keyword>
<dbReference type="Pfam" id="PF01138">
    <property type="entry name" value="RNase_PH"/>
    <property type="match status" value="1"/>
</dbReference>
<proteinExistence type="inferred from homology"/>
<evidence type="ECO:0000256" key="7">
    <source>
        <dbReference type="ARBA" id="ARBA00022884"/>
    </source>
</evidence>
<evidence type="ECO:0000259" key="10">
    <source>
        <dbReference type="Pfam" id="PF01138"/>
    </source>
</evidence>
<evidence type="ECO:0000256" key="1">
    <source>
        <dbReference type="ARBA" id="ARBA00004496"/>
    </source>
</evidence>
<evidence type="ECO:0000256" key="8">
    <source>
        <dbReference type="ARBA" id="ARBA00023242"/>
    </source>
</evidence>
<keyword evidence="4" id="KW-0963">Cytoplasm</keyword>
<dbReference type="PANTHER" id="PTHR11097">
    <property type="entry name" value="EXOSOME COMPLEX EXONUCLEASE RIBOSOMAL RNA PROCESSING PROTEIN"/>
    <property type="match status" value="1"/>
</dbReference>